<dbReference type="InterPro" id="IPR043504">
    <property type="entry name" value="Peptidase_S1_PA_chymotrypsin"/>
</dbReference>
<evidence type="ECO:0000256" key="4">
    <source>
        <dbReference type="SAM" id="SignalP"/>
    </source>
</evidence>
<reference evidence="6" key="1">
    <citation type="submission" date="2021-03" db="EMBL/GenBank/DDBJ databases">
        <title>Chromosome level genome of the anhydrobiotic midge Polypedilum vanderplanki.</title>
        <authorList>
            <person name="Yoshida Y."/>
            <person name="Kikawada T."/>
            <person name="Gusev O."/>
        </authorList>
    </citation>
    <scope>NUCLEOTIDE SEQUENCE</scope>
    <source>
        <strain evidence="6">NIAS01</strain>
        <tissue evidence="6">Whole body or cell culture</tissue>
    </source>
</reference>
<comment type="similarity">
    <text evidence="2">Belongs to the peptidase S1 family. CLIP subfamily.</text>
</comment>
<dbReference type="Pfam" id="PF00089">
    <property type="entry name" value="Trypsin"/>
    <property type="match status" value="1"/>
</dbReference>
<dbReference type="PRINTS" id="PR00722">
    <property type="entry name" value="CHYMOTRYPSIN"/>
</dbReference>
<protein>
    <recommendedName>
        <fullName evidence="5">Peptidase S1 domain-containing protein</fullName>
    </recommendedName>
</protein>
<proteinExistence type="inferred from homology"/>
<evidence type="ECO:0000256" key="2">
    <source>
        <dbReference type="ARBA" id="ARBA00024195"/>
    </source>
</evidence>
<feature type="signal peptide" evidence="4">
    <location>
        <begin position="1"/>
        <end position="18"/>
    </location>
</feature>
<dbReference type="Gene3D" id="2.40.10.10">
    <property type="entry name" value="Trypsin-like serine proteases"/>
    <property type="match status" value="2"/>
</dbReference>
<dbReference type="InterPro" id="IPR040973">
    <property type="entry name" value="CLIP_SPH_Scar"/>
</dbReference>
<evidence type="ECO:0000313" key="7">
    <source>
        <dbReference type="Proteomes" id="UP001107558"/>
    </source>
</evidence>
<feature type="compositionally biased region" description="Polar residues" evidence="3">
    <location>
        <begin position="307"/>
        <end position="323"/>
    </location>
</feature>
<evidence type="ECO:0000256" key="3">
    <source>
        <dbReference type="SAM" id="MobiDB-lite"/>
    </source>
</evidence>
<dbReference type="PROSITE" id="PS50240">
    <property type="entry name" value="TRYPSIN_DOM"/>
    <property type="match status" value="1"/>
</dbReference>
<dbReference type="OrthoDB" id="10064156at2759"/>
<dbReference type="InterPro" id="IPR001254">
    <property type="entry name" value="Trypsin_dom"/>
</dbReference>
<keyword evidence="4" id="KW-0732">Signal</keyword>
<feature type="compositionally biased region" description="Pro residues" evidence="3">
    <location>
        <begin position="375"/>
        <end position="385"/>
    </location>
</feature>
<keyword evidence="7" id="KW-1185">Reference proteome</keyword>
<feature type="region of interest" description="Disordered" evidence="3">
    <location>
        <begin position="292"/>
        <end position="323"/>
    </location>
</feature>
<dbReference type="EMBL" id="JADBJN010000001">
    <property type="protein sequence ID" value="KAG5685069.1"/>
    <property type="molecule type" value="Genomic_DNA"/>
</dbReference>
<evidence type="ECO:0000313" key="6">
    <source>
        <dbReference type="EMBL" id="KAG5685069.1"/>
    </source>
</evidence>
<name>A0A9J6CSL6_POLVA</name>
<feature type="region of interest" description="Disordered" evidence="3">
    <location>
        <begin position="368"/>
        <end position="462"/>
    </location>
</feature>
<dbReference type="SUPFAM" id="SSF50494">
    <property type="entry name" value="Trypsin-like serine proteases"/>
    <property type="match status" value="1"/>
</dbReference>
<dbReference type="AlphaFoldDB" id="A0A9J6CSL6"/>
<dbReference type="FunFam" id="2.40.10.10:FF:000068">
    <property type="entry name" value="transmembrane protease serine 2"/>
    <property type="match status" value="1"/>
</dbReference>
<dbReference type="Pfam" id="PF18399">
    <property type="entry name" value="CLIP_SPH_Scar"/>
    <property type="match status" value="1"/>
</dbReference>
<evidence type="ECO:0000259" key="5">
    <source>
        <dbReference type="PROSITE" id="PS50240"/>
    </source>
</evidence>
<gene>
    <name evidence="6" type="ORF">PVAND_014270</name>
</gene>
<organism evidence="6 7">
    <name type="scientific">Polypedilum vanderplanki</name>
    <name type="common">Sleeping chironomid midge</name>
    <dbReference type="NCBI Taxonomy" id="319348"/>
    <lineage>
        <taxon>Eukaryota</taxon>
        <taxon>Metazoa</taxon>
        <taxon>Ecdysozoa</taxon>
        <taxon>Arthropoda</taxon>
        <taxon>Hexapoda</taxon>
        <taxon>Insecta</taxon>
        <taxon>Pterygota</taxon>
        <taxon>Neoptera</taxon>
        <taxon>Endopterygota</taxon>
        <taxon>Diptera</taxon>
        <taxon>Nematocera</taxon>
        <taxon>Chironomoidea</taxon>
        <taxon>Chironomidae</taxon>
        <taxon>Chironominae</taxon>
        <taxon>Polypedilum</taxon>
        <taxon>Polypedilum</taxon>
    </lineage>
</organism>
<evidence type="ECO:0000256" key="1">
    <source>
        <dbReference type="ARBA" id="ARBA00023157"/>
    </source>
</evidence>
<comment type="caution">
    <text evidence="6">The sequence shown here is derived from an EMBL/GenBank/DDBJ whole genome shotgun (WGS) entry which is preliminary data.</text>
</comment>
<dbReference type="InterPro" id="IPR001314">
    <property type="entry name" value="Peptidase_S1A"/>
</dbReference>
<dbReference type="SMART" id="SM00020">
    <property type="entry name" value="Tryp_SPc"/>
    <property type="match status" value="1"/>
</dbReference>
<dbReference type="PANTHER" id="PTHR24253">
    <property type="entry name" value="TRANSMEMBRANE PROTEASE SERINE"/>
    <property type="match status" value="1"/>
</dbReference>
<feature type="compositionally biased region" description="Low complexity" evidence="3">
    <location>
        <begin position="399"/>
        <end position="457"/>
    </location>
</feature>
<feature type="domain" description="Peptidase S1" evidence="5">
    <location>
        <begin position="622"/>
        <end position="856"/>
    </location>
</feature>
<dbReference type="GO" id="GO:0004252">
    <property type="term" value="F:serine-type endopeptidase activity"/>
    <property type="evidence" value="ECO:0007669"/>
    <property type="project" value="InterPro"/>
</dbReference>
<accession>A0A9J6CSL6</accession>
<sequence>MKLHALAFVLGLTAIVYADVRDVLNNPKQSIYANFPGQPFSKQARSQESSGNKRFWWAETAASPFSNPSPVHTHHTLHNTLQLQSQQHVYSKRHDQYDNNPFTQQLQQQHQLQSDIYAHMASLSGSPNDVNGLMTDVRHRPAPKIPCYGASQVCAPKNACRNGFISESDLGLVQSQANNCDSETETCCNIQPNEQHEQQPQLSEEIYDQSVPCIDANSACVSPNRCFNGYIYQSAESAAIQRASGLCESTEVCCQFSDGRSANLILDNDFAAAAQSTSEVLTKEGYVVNVPSNQYLPSRPDPEFNPDASNQDPSLLRPSTSAPKCSNGATNYPDCCTNNGVGPYCCTNGVTNNPYCCANNAQNPSCTIISDEPQPQTPVPRPQPTPISTRPTQRPYEPQPTVTQKPYQPTPQTQRSYQPTPQTQKPYQPTPQTQKPYQPTPQTQRPYQPTPQTQRPYQPNPNVNVQDEAVFIPVACAAAMNCTPNEYCDAKGRISKTPVDVNDPMRVPMTACIIKETQQPGKCCIDPDYTDPWPTGRTGQYVPEELNAVFDDGSYRPNKRQVTAQSNQVITRVVPPRRNIARRQNSVPQLQQVASENRNFPAVIAAPLQQQSYNEGKCGVRNLGTQPRGRAPLGTGFGEFTWVAMVILESKKALLCGGAIIHKNFVVTSANCVHGQRHNDVLIKGGEWRLGSDEEPKPFQIVRVQRILFHPQYQPKTLQNDIALLYLENDIKYDDTHILPICLDENEADPSPASQPASQIHLGNALMQHTNVSVLPQADCQSRLEQTKLGRSNSVVCGVTQYDACQVDNGSALACKDQSGRYMLKGVYSTETDCENPNQIVAFTRTDLQWINSVLRNPLHAART</sequence>
<dbReference type="GO" id="GO:0006508">
    <property type="term" value="P:proteolysis"/>
    <property type="evidence" value="ECO:0007669"/>
    <property type="project" value="InterPro"/>
</dbReference>
<keyword evidence="1" id="KW-1015">Disulfide bond</keyword>
<feature type="chain" id="PRO_5039934072" description="Peptidase S1 domain-containing protein" evidence="4">
    <location>
        <begin position="19"/>
        <end position="864"/>
    </location>
</feature>
<dbReference type="Proteomes" id="UP001107558">
    <property type="component" value="Chromosome 1"/>
</dbReference>
<dbReference type="InterPro" id="IPR009003">
    <property type="entry name" value="Peptidase_S1_PA"/>
</dbReference>